<comment type="caution">
    <text evidence="1">The sequence shown here is derived from an EMBL/GenBank/DDBJ whole genome shotgun (WGS) entry which is preliminary data.</text>
</comment>
<sequence>MRKFILLFVSLLIVVYSFGQTNLLSSSGNVGIGTTSPIGNLEIANSLGAKLSLSTNGLNGSAASPLLPSIDFLGFQDGNRARISAVEKTYNTYGSKLSFFVNDGTSATNLKERLTILQNGYVGIGVENPFQKLQVEGNVLMDVYNNIGNEGGLFFRKEFSQTGKYNLSILAYDHCNGGGSPDGLTISGFDGVSFSTGSNDRNERMRIAYNGNIGIGTTDPIEKIHVKGNLLLDAYNCDGVENGIFFRKDFSKSGKYNLSILTYDHCNGGASPDGLTISGCDGISFSTGSNDRNERMRIAQNGNVGIGTTTPVFLLDVAGTMRAEEVKVEARTADFVFQDDYQLKDLSEVEEFITTNKHLPDIPSAKQMEENGVGLAEMNKLLLQKVEELTLYVIDLKKTNEKQQKQIDKLLVENEKK</sequence>
<evidence type="ECO:0000313" key="1">
    <source>
        <dbReference type="EMBL" id="PXX95170.1"/>
    </source>
</evidence>
<name>A0A2V3ZRJ6_9BACT</name>
<dbReference type="OrthoDB" id="769954at2"/>
<proteinExistence type="predicted"/>
<dbReference type="RefSeq" id="WP_110363976.1">
    <property type="nucleotide sequence ID" value="NZ_QFLI01000017.1"/>
</dbReference>
<organism evidence="1 2">
    <name type="scientific">Marinifilum breve</name>
    <dbReference type="NCBI Taxonomy" id="2184082"/>
    <lineage>
        <taxon>Bacteria</taxon>
        <taxon>Pseudomonadati</taxon>
        <taxon>Bacteroidota</taxon>
        <taxon>Bacteroidia</taxon>
        <taxon>Marinilabiliales</taxon>
        <taxon>Marinifilaceae</taxon>
    </lineage>
</organism>
<gene>
    <name evidence="1" type="ORF">DF185_22590</name>
</gene>
<accession>A0A2V3ZRJ6</accession>
<dbReference type="EMBL" id="QFLI01000017">
    <property type="protein sequence ID" value="PXX95170.1"/>
    <property type="molecule type" value="Genomic_DNA"/>
</dbReference>
<evidence type="ECO:0000313" key="2">
    <source>
        <dbReference type="Proteomes" id="UP000248079"/>
    </source>
</evidence>
<dbReference type="AlphaFoldDB" id="A0A2V3ZRJ6"/>
<keyword evidence="2" id="KW-1185">Reference proteome</keyword>
<dbReference type="Proteomes" id="UP000248079">
    <property type="component" value="Unassembled WGS sequence"/>
</dbReference>
<evidence type="ECO:0008006" key="3">
    <source>
        <dbReference type="Google" id="ProtNLM"/>
    </source>
</evidence>
<reference evidence="1 2" key="1">
    <citation type="submission" date="2018-05" db="EMBL/GenBank/DDBJ databases">
        <title>Marinifilum breve JC075T sp. nov., a marine bacterium isolated from Yongle Blue Hole in the South China Sea.</title>
        <authorList>
            <person name="Fu T."/>
        </authorList>
    </citation>
    <scope>NUCLEOTIDE SEQUENCE [LARGE SCALE GENOMIC DNA]</scope>
    <source>
        <strain evidence="1 2">JC075</strain>
    </source>
</reference>
<protein>
    <recommendedName>
        <fullName evidence="3">Peptidase S74 domain-containing protein</fullName>
    </recommendedName>
</protein>